<dbReference type="Proteomes" id="UP001201980">
    <property type="component" value="Unassembled WGS sequence"/>
</dbReference>
<feature type="transmembrane region" description="Helical" evidence="2">
    <location>
        <begin position="43"/>
        <end position="63"/>
    </location>
</feature>
<reference evidence="3" key="1">
    <citation type="submission" date="2022-07" db="EMBL/GenBank/DDBJ databases">
        <title>Draft genome sequence of Zalerion maritima ATCC 34329, a (micro)plastics degrading marine fungus.</title>
        <authorList>
            <person name="Paco A."/>
            <person name="Goncalves M.F.M."/>
            <person name="Rocha-Santos T.A.P."/>
            <person name="Alves A."/>
        </authorList>
    </citation>
    <scope>NUCLEOTIDE SEQUENCE</scope>
    <source>
        <strain evidence="3">ATCC 34329</strain>
    </source>
</reference>
<protein>
    <submittedName>
        <fullName evidence="3">Uncharacterized protein</fullName>
    </submittedName>
</protein>
<dbReference type="EMBL" id="JAKWBI020000192">
    <property type="protein sequence ID" value="KAJ2899634.1"/>
    <property type="molecule type" value="Genomic_DNA"/>
</dbReference>
<feature type="region of interest" description="Disordered" evidence="1">
    <location>
        <begin position="265"/>
        <end position="288"/>
    </location>
</feature>
<keyword evidence="4" id="KW-1185">Reference proteome</keyword>
<evidence type="ECO:0000313" key="3">
    <source>
        <dbReference type="EMBL" id="KAJ2899634.1"/>
    </source>
</evidence>
<keyword evidence="2" id="KW-1133">Transmembrane helix</keyword>
<keyword evidence="2" id="KW-0472">Membrane</keyword>
<dbReference type="AlphaFoldDB" id="A0AAD5RPD0"/>
<keyword evidence="2" id="KW-0812">Transmembrane</keyword>
<feature type="region of interest" description="Disordered" evidence="1">
    <location>
        <begin position="146"/>
        <end position="165"/>
    </location>
</feature>
<evidence type="ECO:0000256" key="1">
    <source>
        <dbReference type="SAM" id="MobiDB-lite"/>
    </source>
</evidence>
<comment type="caution">
    <text evidence="3">The sequence shown here is derived from an EMBL/GenBank/DDBJ whole genome shotgun (WGS) entry which is preliminary data.</text>
</comment>
<accession>A0AAD5RPD0</accession>
<feature type="region of interest" description="Disordered" evidence="1">
    <location>
        <begin position="175"/>
        <end position="236"/>
    </location>
</feature>
<feature type="region of interest" description="Disordered" evidence="1">
    <location>
        <begin position="1"/>
        <end position="37"/>
    </location>
</feature>
<feature type="compositionally biased region" description="Polar residues" evidence="1">
    <location>
        <begin position="16"/>
        <end position="29"/>
    </location>
</feature>
<organism evidence="3 4">
    <name type="scientific">Zalerion maritima</name>
    <dbReference type="NCBI Taxonomy" id="339359"/>
    <lineage>
        <taxon>Eukaryota</taxon>
        <taxon>Fungi</taxon>
        <taxon>Dikarya</taxon>
        <taxon>Ascomycota</taxon>
        <taxon>Pezizomycotina</taxon>
        <taxon>Sordariomycetes</taxon>
        <taxon>Lulworthiomycetidae</taxon>
        <taxon>Lulworthiales</taxon>
        <taxon>Lulworthiaceae</taxon>
        <taxon>Zalerion</taxon>
    </lineage>
</organism>
<feature type="compositionally biased region" description="Low complexity" evidence="1">
    <location>
        <begin position="194"/>
        <end position="218"/>
    </location>
</feature>
<sequence>MAPIPADSDEWEGFGVNSTPSTDNTSLQNGADEEDSSDPFKTWIYAPLIVFMIIALVIVAMQFRRRRRKNTNNLMLRQALARDIEALNNDPNHPSAQRIYIIRTGANGQPEEVVPAGGRRARTGGLGLRPSRWQWSLPIRRAPEEGLNELGEAPPPYDASKNTAVPLQEIRRHSETLTRISEEEQRDASTNQPTESATDTRTSATSTANSSTSPPSITEIHNDHRESAVEPSAPPPAKYYESIHGLVEILRIPQLILDVRMDDHQMARPSAPRRNASKSGWSGRLCPS</sequence>
<gene>
    <name evidence="3" type="ORF">MKZ38_002949</name>
</gene>
<proteinExistence type="predicted"/>
<name>A0AAD5RPD0_9PEZI</name>
<evidence type="ECO:0000313" key="4">
    <source>
        <dbReference type="Proteomes" id="UP001201980"/>
    </source>
</evidence>
<feature type="compositionally biased region" description="Basic and acidic residues" evidence="1">
    <location>
        <begin position="175"/>
        <end position="187"/>
    </location>
</feature>
<evidence type="ECO:0000256" key="2">
    <source>
        <dbReference type="SAM" id="Phobius"/>
    </source>
</evidence>